<evidence type="ECO:0000256" key="7">
    <source>
        <dbReference type="ARBA" id="ARBA00023319"/>
    </source>
</evidence>
<feature type="domain" description="Ig-like" evidence="11">
    <location>
        <begin position="18"/>
        <end position="107"/>
    </location>
</feature>
<dbReference type="PROSITE" id="PS50002">
    <property type="entry name" value="SH3"/>
    <property type="match status" value="1"/>
</dbReference>
<dbReference type="InterPro" id="IPR036179">
    <property type="entry name" value="Ig-like_dom_sf"/>
</dbReference>
<gene>
    <name evidence="12" type="ORF">BpHYR1_039001</name>
</gene>
<dbReference type="STRING" id="10195.A0A3M7SFY3"/>
<dbReference type="Proteomes" id="UP000276133">
    <property type="component" value="Unassembled WGS sequence"/>
</dbReference>
<accession>A0A3M7SFY3</accession>
<dbReference type="InterPro" id="IPR003598">
    <property type="entry name" value="Ig_sub2"/>
</dbReference>
<evidence type="ECO:0000259" key="10">
    <source>
        <dbReference type="PROSITE" id="PS50002"/>
    </source>
</evidence>
<dbReference type="FunFam" id="2.60.40.10:FF:000031">
    <property type="entry name" value="Myosin-binding protein C, slow type"/>
    <property type="match status" value="1"/>
</dbReference>
<evidence type="ECO:0000256" key="3">
    <source>
        <dbReference type="ARBA" id="ARBA00022443"/>
    </source>
</evidence>
<evidence type="ECO:0000256" key="1">
    <source>
        <dbReference type="ARBA" id="ARBA00004496"/>
    </source>
</evidence>
<keyword evidence="13" id="KW-1185">Reference proteome</keyword>
<dbReference type="InterPro" id="IPR013783">
    <property type="entry name" value="Ig-like_fold"/>
</dbReference>
<keyword evidence="3 8" id="KW-0728">SH3 domain</keyword>
<evidence type="ECO:0000256" key="8">
    <source>
        <dbReference type="PROSITE-ProRule" id="PRU00192"/>
    </source>
</evidence>
<dbReference type="InterPro" id="IPR003599">
    <property type="entry name" value="Ig_sub"/>
</dbReference>
<feature type="domain" description="Ig-like" evidence="11">
    <location>
        <begin position="293"/>
        <end position="384"/>
    </location>
</feature>
<dbReference type="PROSITE" id="PS50835">
    <property type="entry name" value="IG_LIKE"/>
    <property type="match status" value="2"/>
</dbReference>
<dbReference type="FunFam" id="2.60.40.10:FF:000032">
    <property type="entry name" value="palladin isoform X1"/>
    <property type="match status" value="1"/>
</dbReference>
<evidence type="ECO:0000256" key="5">
    <source>
        <dbReference type="ARBA" id="ARBA00022737"/>
    </source>
</evidence>
<keyword evidence="6" id="KW-1015">Disulfide bond</keyword>
<dbReference type="InterPro" id="IPR007110">
    <property type="entry name" value="Ig-like_dom"/>
</dbReference>
<comment type="similarity">
    <text evidence="2">Belongs to the protein kinase superfamily. CAMK Ser/Thr protein kinase family.</text>
</comment>
<dbReference type="OrthoDB" id="5969272at2759"/>
<dbReference type="GO" id="GO:0005737">
    <property type="term" value="C:cytoplasm"/>
    <property type="evidence" value="ECO:0007669"/>
    <property type="project" value="UniProtKB-SubCell"/>
</dbReference>
<evidence type="ECO:0000259" key="11">
    <source>
        <dbReference type="PROSITE" id="PS50835"/>
    </source>
</evidence>
<feature type="domain" description="SH3" evidence="10">
    <location>
        <begin position="601"/>
        <end position="663"/>
    </location>
</feature>
<reference evidence="12 13" key="1">
    <citation type="journal article" date="2018" name="Sci. Rep.">
        <title>Genomic signatures of local adaptation to the degree of environmental predictability in rotifers.</title>
        <authorList>
            <person name="Franch-Gras L."/>
            <person name="Hahn C."/>
            <person name="Garcia-Roger E.M."/>
            <person name="Carmona M.J."/>
            <person name="Serra M."/>
            <person name="Gomez A."/>
        </authorList>
    </citation>
    <scope>NUCLEOTIDE SEQUENCE [LARGE SCALE GENOMIC DNA]</scope>
    <source>
        <strain evidence="12">HYR1</strain>
    </source>
</reference>
<evidence type="ECO:0000313" key="12">
    <source>
        <dbReference type="EMBL" id="RNA34764.1"/>
    </source>
</evidence>
<dbReference type="InterPro" id="IPR013098">
    <property type="entry name" value="Ig_I-set"/>
</dbReference>
<evidence type="ECO:0000256" key="6">
    <source>
        <dbReference type="ARBA" id="ARBA00023157"/>
    </source>
</evidence>
<dbReference type="Gene3D" id="2.30.30.40">
    <property type="entry name" value="SH3 Domains"/>
    <property type="match status" value="1"/>
</dbReference>
<dbReference type="EMBL" id="REGN01001420">
    <property type="protein sequence ID" value="RNA34764.1"/>
    <property type="molecule type" value="Genomic_DNA"/>
</dbReference>
<sequence>MERENNFKNLVPYDLSSPEFLKRLQCLDAVEDQETAISCQVIADPIPKIQWFCEDGTEIQPSNPRYEISYCLKTGNATLRIKNTLLSDEMSYKCVASNTHGTAKTIGILVVRANKDKKKLVPPANDRRSASPLKNIDVPPSNLLPVKEETEISSSQSEESIVDILKISENEEKKCRILDRPPELLKIKEGDDLKICFNIVGDPSPTIFWFKDNEPLKDDYRIDIYNEKSLHYLEIFDCLARYAGNYEITAKNLHNQISAQVKIEIGENPCILVRPVIEGLYQYDSRKETYRPPQFIIKPMSQTIHEGRKLTLLTQVSGIPNPEICWFRDGKPLSHEPEDKRIKIYEKEKCSYFEISNISILDTGEYTCTASNVMGAVYSAINILVEAMTEPETGASSEVYSDQEKSADSELGVHCSYSDNTDTSTSAKSGSRAEPCFRDSGIRKKNTHLCFYQSLVEERKSRRTKCEQIDTDKHINYIDNRFENIKKSEPDLENFKIILDLDFEKKKIKKSRLGFFLGLSNNSARNKFTILIRNEYKKKIFFFNLENNSMKKLIEFDAKEIACYLSERRYKEIAEKLVEKHVKDHITRCLSARHSESEKDILLKEFILLEDYTDEQREITIFKNDIVEILDNDKPEKWLVRTKYKTLNQVCYIPPNLLEEFESSKVKKIDLDYQNQFVRVSKRQSKVSTFTISNMAQPNPNTDDTKESSGKKYILNENYELENVSCKRSKLNDLTLSETNMKSDNVYNVNGLFVKNEIRILMLKFSDVKSYINHVNSCVLLFNLSFNISEHVLPGSQGSKWISGNNTYFIKKRTSGRDELSKQCECAY</sequence>
<keyword evidence="4" id="KW-0963">Cytoplasm</keyword>
<comment type="subcellular location">
    <subcellularLocation>
        <location evidence="1">Cytoplasm</location>
    </subcellularLocation>
</comment>
<evidence type="ECO:0000256" key="2">
    <source>
        <dbReference type="ARBA" id="ARBA00006692"/>
    </source>
</evidence>
<dbReference type="SMART" id="SM00409">
    <property type="entry name" value="IG"/>
    <property type="match status" value="3"/>
</dbReference>
<feature type="region of interest" description="Disordered" evidence="9">
    <location>
        <begin position="412"/>
        <end position="435"/>
    </location>
</feature>
<evidence type="ECO:0000313" key="13">
    <source>
        <dbReference type="Proteomes" id="UP000276133"/>
    </source>
</evidence>
<dbReference type="AlphaFoldDB" id="A0A3M7SFY3"/>
<feature type="compositionally biased region" description="Polar residues" evidence="9">
    <location>
        <begin position="417"/>
        <end position="429"/>
    </location>
</feature>
<keyword evidence="5" id="KW-0677">Repeat</keyword>
<protein>
    <submittedName>
        <fullName evidence="12">Muscle M-line assembly unc-89-like</fullName>
    </submittedName>
</protein>
<dbReference type="FunFam" id="2.60.40.10:FF:000425">
    <property type="entry name" value="Myosin light chain kinase"/>
    <property type="match status" value="1"/>
</dbReference>
<proteinExistence type="inferred from homology"/>
<keyword evidence="7" id="KW-0393">Immunoglobulin domain</keyword>
<evidence type="ECO:0000256" key="9">
    <source>
        <dbReference type="SAM" id="MobiDB-lite"/>
    </source>
</evidence>
<name>A0A3M7SFY3_BRAPC</name>
<dbReference type="Pfam" id="PF07679">
    <property type="entry name" value="I-set"/>
    <property type="match status" value="3"/>
</dbReference>
<evidence type="ECO:0000256" key="4">
    <source>
        <dbReference type="ARBA" id="ARBA00022490"/>
    </source>
</evidence>
<organism evidence="12 13">
    <name type="scientific">Brachionus plicatilis</name>
    <name type="common">Marine rotifer</name>
    <name type="synonym">Brachionus muelleri</name>
    <dbReference type="NCBI Taxonomy" id="10195"/>
    <lineage>
        <taxon>Eukaryota</taxon>
        <taxon>Metazoa</taxon>
        <taxon>Spiralia</taxon>
        <taxon>Gnathifera</taxon>
        <taxon>Rotifera</taxon>
        <taxon>Eurotatoria</taxon>
        <taxon>Monogononta</taxon>
        <taxon>Pseudotrocha</taxon>
        <taxon>Ploima</taxon>
        <taxon>Brachionidae</taxon>
        <taxon>Brachionus</taxon>
    </lineage>
</organism>
<dbReference type="SMART" id="SM00408">
    <property type="entry name" value="IGc2"/>
    <property type="match status" value="3"/>
</dbReference>
<dbReference type="PANTHER" id="PTHR47633">
    <property type="entry name" value="IMMUNOGLOBULIN"/>
    <property type="match status" value="1"/>
</dbReference>
<dbReference type="Gene3D" id="2.60.40.10">
    <property type="entry name" value="Immunoglobulins"/>
    <property type="match status" value="3"/>
</dbReference>
<dbReference type="SUPFAM" id="SSF48726">
    <property type="entry name" value="Immunoglobulin"/>
    <property type="match status" value="3"/>
</dbReference>
<dbReference type="InterPro" id="IPR001452">
    <property type="entry name" value="SH3_domain"/>
</dbReference>
<comment type="caution">
    <text evidence="12">The sequence shown here is derived from an EMBL/GenBank/DDBJ whole genome shotgun (WGS) entry which is preliminary data.</text>
</comment>